<sequence length="30" mass="3081">QEVGCGRGAELAERSEGQLIGKLSNGFSST</sequence>
<accession>A0A392WC01</accession>
<evidence type="ECO:0000313" key="1">
    <source>
        <dbReference type="EMBL" id="MCI97957.1"/>
    </source>
</evidence>
<comment type="caution">
    <text evidence="1">The sequence shown here is derived from an EMBL/GenBank/DDBJ whole genome shotgun (WGS) entry which is preliminary data.</text>
</comment>
<dbReference type="EMBL" id="LXQA011459691">
    <property type="protein sequence ID" value="MCI97957.1"/>
    <property type="molecule type" value="Genomic_DNA"/>
</dbReference>
<dbReference type="AlphaFoldDB" id="A0A392WC01"/>
<evidence type="ECO:0000313" key="2">
    <source>
        <dbReference type="Proteomes" id="UP000265520"/>
    </source>
</evidence>
<dbReference type="Proteomes" id="UP000265520">
    <property type="component" value="Unassembled WGS sequence"/>
</dbReference>
<feature type="non-terminal residue" evidence="1">
    <location>
        <position position="1"/>
    </location>
</feature>
<protein>
    <submittedName>
        <fullName evidence="1">Uncharacterized protein</fullName>
    </submittedName>
</protein>
<name>A0A392WC01_9FABA</name>
<organism evidence="1 2">
    <name type="scientific">Trifolium medium</name>
    <dbReference type="NCBI Taxonomy" id="97028"/>
    <lineage>
        <taxon>Eukaryota</taxon>
        <taxon>Viridiplantae</taxon>
        <taxon>Streptophyta</taxon>
        <taxon>Embryophyta</taxon>
        <taxon>Tracheophyta</taxon>
        <taxon>Spermatophyta</taxon>
        <taxon>Magnoliopsida</taxon>
        <taxon>eudicotyledons</taxon>
        <taxon>Gunneridae</taxon>
        <taxon>Pentapetalae</taxon>
        <taxon>rosids</taxon>
        <taxon>fabids</taxon>
        <taxon>Fabales</taxon>
        <taxon>Fabaceae</taxon>
        <taxon>Papilionoideae</taxon>
        <taxon>50 kb inversion clade</taxon>
        <taxon>NPAAA clade</taxon>
        <taxon>Hologalegina</taxon>
        <taxon>IRL clade</taxon>
        <taxon>Trifolieae</taxon>
        <taxon>Trifolium</taxon>
    </lineage>
</organism>
<proteinExistence type="predicted"/>
<reference evidence="1 2" key="1">
    <citation type="journal article" date="2018" name="Front. Plant Sci.">
        <title>Red Clover (Trifolium pratense) and Zigzag Clover (T. medium) - A Picture of Genomic Similarities and Differences.</title>
        <authorList>
            <person name="Dluhosova J."/>
            <person name="Istvanek J."/>
            <person name="Nedelnik J."/>
            <person name="Repkova J."/>
        </authorList>
    </citation>
    <scope>NUCLEOTIDE SEQUENCE [LARGE SCALE GENOMIC DNA]</scope>
    <source>
        <strain evidence="2">cv. 10/8</strain>
        <tissue evidence="1">Leaf</tissue>
    </source>
</reference>
<keyword evidence="2" id="KW-1185">Reference proteome</keyword>